<dbReference type="PANTHER" id="PTHR32196:SF72">
    <property type="entry name" value="RIBOSE IMPORT PERMEASE PROTEIN RBSC"/>
    <property type="match status" value="1"/>
</dbReference>
<protein>
    <submittedName>
        <fullName evidence="8">Ribose/xylose/arabinose/galactoside ABC-type transport system permease subunit</fullName>
    </submittedName>
</protein>
<dbReference type="PANTHER" id="PTHR32196">
    <property type="entry name" value="ABC TRANSPORTER PERMEASE PROTEIN YPHD-RELATED-RELATED"/>
    <property type="match status" value="1"/>
</dbReference>
<evidence type="ECO:0000313" key="8">
    <source>
        <dbReference type="EMBL" id="MBB5801064.1"/>
    </source>
</evidence>
<dbReference type="Proteomes" id="UP000552097">
    <property type="component" value="Unassembled WGS sequence"/>
</dbReference>
<keyword evidence="9" id="KW-1185">Reference proteome</keyword>
<comment type="caution">
    <text evidence="8">The sequence shown here is derived from an EMBL/GenBank/DDBJ whole genome shotgun (WGS) entry which is preliminary data.</text>
</comment>
<evidence type="ECO:0000256" key="5">
    <source>
        <dbReference type="ARBA" id="ARBA00023136"/>
    </source>
</evidence>
<dbReference type="Pfam" id="PF02653">
    <property type="entry name" value="BPD_transp_2"/>
    <property type="match status" value="1"/>
</dbReference>
<evidence type="ECO:0000256" key="1">
    <source>
        <dbReference type="ARBA" id="ARBA00004651"/>
    </source>
</evidence>
<feature type="transmembrane region" description="Helical" evidence="7">
    <location>
        <begin position="40"/>
        <end position="56"/>
    </location>
</feature>
<dbReference type="GO" id="GO:0022857">
    <property type="term" value="F:transmembrane transporter activity"/>
    <property type="evidence" value="ECO:0007669"/>
    <property type="project" value="InterPro"/>
</dbReference>
<comment type="subcellular location">
    <subcellularLocation>
        <location evidence="1">Cell membrane</location>
        <topology evidence="1">Multi-pass membrane protein</topology>
    </subcellularLocation>
</comment>
<organism evidence="8 9">
    <name type="scientific">Saccharothrix ecbatanensis</name>
    <dbReference type="NCBI Taxonomy" id="1105145"/>
    <lineage>
        <taxon>Bacteria</taxon>
        <taxon>Bacillati</taxon>
        <taxon>Actinomycetota</taxon>
        <taxon>Actinomycetes</taxon>
        <taxon>Pseudonocardiales</taxon>
        <taxon>Pseudonocardiaceae</taxon>
        <taxon>Saccharothrix</taxon>
    </lineage>
</organism>
<keyword evidence="4 7" id="KW-1133">Transmembrane helix</keyword>
<dbReference type="InterPro" id="IPR001851">
    <property type="entry name" value="ABC_transp_permease"/>
</dbReference>
<accession>A0A7W9HF01</accession>
<proteinExistence type="predicted"/>
<reference evidence="8 9" key="1">
    <citation type="submission" date="2020-08" db="EMBL/GenBank/DDBJ databases">
        <title>Sequencing the genomes of 1000 actinobacteria strains.</title>
        <authorList>
            <person name="Klenk H.-P."/>
        </authorList>
    </citation>
    <scope>NUCLEOTIDE SEQUENCE [LARGE SCALE GENOMIC DNA]</scope>
    <source>
        <strain evidence="8 9">DSM 45486</strain>
    </source>
</reference>
<name>A0A7W9HF01_9PSEU</name>
<evidence type="ECO:0000256" key="6">
    <source>
        <dbReference type="SAM" id="MobiDB-lite"/>
    </source>
</evidence>
<feature type="compositionally biased region" description="Basic residues" evidence="6">
    <location>
        <begin position="59"/>
        <end position="72"/>
    </location>
</feature>
<dbReference type="AlphaFoldDB" id="A0A7W9HF01"/>
<sequence length="84" mass="9543">MAVVGWVVLNRTTFGRRTYAVGGNPEAARLAGINVRRHTVLLYTLLGVCCGIAAAVRPDRRRGQRRQPHLARRPTTLWHRERDQ</sequence>
<evidence type="ECO:0000256" key="3">
    <source>
        <dbReference type="ARBA" id="ARBA00022692"/>
    </source>
</evidence>
<evidence type="ECO:0000256" key="7">
    <source>
        <dbReference type="SAM" id="Phobius"/>
    </source>
</evidence>
<evidence type="ECO:0000256" key="2">
    <source>
        <dbReference type="ARBA" id="ARBA00022475"/>
    </source>
</evidence>
<evidence type="ECO:0000256" key="4">
    <source>
        <dbReference type="ARBA" id="ARBA00022989"/>
    </source>
</evidence>
<keyword evidence="2" id="KW-1003">Cell membrane</keyword>
<keyword evidence="5 7" id="KW-0472">Membrane</keyword>
<feature type="region of interest" description="Disordered" evidence="6">
    <location>
        <begin position="59"/>
        <end position="84"/>
    </location>
</feature>
<dbReference type="EMBL" id="JACHMO010000001">
    <property type="protein sequence ID" value="MBB5801064.1"/>
    <property type="molecule type" value="Genomic_DNA"/>
</dbReference>
<dbReference type="GO" id="GO:0005886">
    <property type="term" value="C:plasma membrane"/>
    <property type="evidence" value="ECO:0007669"/>
    <property type="project" value="UniProtKB-SubCell"/>
</dbReference>
<keyword evidence="3 7" id="KW-0812">Transmembrane</keyword>
<gene>
    <name evidence="8" type="ORF">F4560_000832</name>
</gene>
<evidence type="ECO:0000313" key="9">
    <source>
        <dbReference type="Proteomes" id="UP000552097"/>
    </source>
</evidence>